<evidence type="ECO:0000313" key="1">
    <source>
        <dbReference type="EMBL" id="KAG8500599.1"/>
    </source>
</evidence>
<evidence type="ECO:0000313" key="2">
    <source>
        <dbReference type="Proteomes" id="UP000701853"/>
    </source>
</evidence>
<sequence length="134" mass="15547">MGPMSFAERNQICEEEKYREISQLERFHYQHYKDDGTSINEHAEKLFQEALTKLKKIVSEIGEPMTQEERIALENEVYKILIGPNLHGRTRVYGLGVTSVILQNSQNTETTRTTLRDQVINKSQEKHVEELVAV</sequence>
<name>A0A8J5ZZI5_9ROSI</name>
<dbReference type="Pfam" id="PF03004">
    <property type="entry name" value="Transposase_24"/>
    <property type="match status" value="1"/>
</dbReference>
<reference evidence="1 2" key="1">
    <citation type="journal article" date="2021" name="bioRxiv">
        <title>The Gossypium anomalum genome as a resource for cotton improvement and evolutionary analysis of hybrid incompatibility.</title>
        <authorList>
            <person name="Grover C.E."/>
            <person name="Yuan D."/>
            <person name="Arick M.A."/>
            <person name="Miller E.R."/>
            <person name="Hu G."/>
            <person name="Peterson D.G."/>
            <person name="Wendel J.F."/>
            <person name="Udall J.A."/>
        </authorList>
    </citation>
    <scope>NUCLEOTIDE SEQUENCE [LARGE SCALE GENOMIC DNA]</scope>
    <source>
        <strain evidence="1">JFW-Udall</strain>
        <tissue evidence="1">Leaf</tissue>
    </source>
</reference>
<comment type="caution">
    <text evidence="1">The sequence shown here is derived from an EMBL/GenBank/DDBJ whole genome shotgun (WGS) entry which is preliminary data.</text>
</comment>
<accession>A0A8J5ZZI5</accession>
<proteinExistence type="predicted"/>
<keyword evidence="2" id="KW-1185">Reference proteome</keyword>
<gene>
    <name evidence="1" type="ORF">CXB51_004240</name>
</gene>
<dbReference type="AlphaFoldDB" id="A0A8J5ZZI5"/>
<protein>
    <submittedName>
        <fullName evidence="1">Uncharacterized protein</fullName>
    </submittedName>
</protein>
<dbReference type="Proteomes" id="UP000701853">
    <property type="component" value="Chromosome 2"/>
</dbReference>
<organism evidence="1 2">
    <name type="scientific">Gossypium anomalum</name>
    <dbReference type="NCBI Taxonomy" id="47600"/>
    <lineage>
        <taxon>Eukaryota</taxon>
        <taxon>Viridiplantae</taxon>
        <taxon>Streptophyta</taxon>
        <taxon>Embryophyta</taxon>
        <taxon>Tracheophyta</taxon>
        <taxon>Spermatophyta</taxon>
        <taxon>Magnoliopsida</taxon>
        <taxon>eudicotyledons</taxon>
        <taxon>Gunneridae</taxon>
        <taxon>Pentapetalae</taxon>
        <taxon>rosids</taxon>
        <taxon>malvids</taxon>
        <taxon>Malvales</taxon>
        <taxon>Malvaceae</taxon>
        <taxon>Malvoideae</taxon>
        <taxon>Gossypium</taxon>
    </lineage>
</organism>
<dbReference type="InterPro" id="IPR004252">
    <property type="entry name" value="Probable_transposase_24"/>
</dbReference>
<dbReference type="EMBL" id="JAHUZN010000002">
    <property type="protein sequence ID" value="KAG8500599.1"/>
    <property type="molecule type" value="Genomic_DNA"/>
</dbReference>